<protein>
    <submittedName>
        <fullName evidence="6">DNA-binding NarL/FixJ family response regulator</fullName>
    </submittedName>
</protein>
<sequence>MSEEAGWQSEGAASAPPGPVRIVIVDDHSIVRQGLRSLLEREQDLEVVGEATTAAEAIAVVGRTRPAVVLLDLKLSSGEDTEGLALCERLTGEHEDLGVLVLTTFLDEKLVVDAVHRGARGYVVKDVDTTELVRAIRAVARQESAFDSRSAAAMVQSMSNRSAAPELTERELGVLRLLATGSSNRHIGGQLYISETTVKFHVRNIMRKLGVSTRAEAVYEASKGGLI</sequence>
<dbReference type="InterPro" id="IPR016032">
    <property type="entry name" value="Sig_transdc_resp-reg_C-effctor"/>
</dbReference>
<dbReference type="EMBL" id="JACHIW010000002">
    <property type="protein sequence ID" value="MBB5158844.1"/>
    <property type="molecule type" value="Genomic_DNA"/>
</dbReference>
<name>A0A840QDJ2_9PSEU</name>
<dbReference type="SUPFAM" id="SSF52172">
    <property type="entry name" value="CheY-like"/>
    <property type="match status" value="1"/>
</dbReference>
<dbReference type="AlphaFoldDB" id="A0A840QDJ2"/>
<dbReference type="InterPro" id="IPR001789">
    <property type="entry name" value="Sig_transdc_resp-reg_receiver"/>
</dbReference>
<dbReference type="GO" id="GO:0000160">
    <property type="term" value="P:phosphorelay signal transduction system"/>
    <property type="evidence" value="ECO:0007669"/>
    <property type="project" value="InterPro"/>
</dbReference>
<dbReference type="CDD" id="cd06170">
    <property type="entry name" value="LuxR_C_like"/>
    <property type="match status" value="1"/>
</dbReference>
<keyword evidence="7" id="KW-1185">Reference proteome</keyword>
<dbReference type="PROSITE" id="PS50043">
    <property type="entry name" value="HTH_LUXR_2"/>
    <property type="match status" value="1"/>
</dbReference>
<dbReference type="CDD" id="cd17535">
    <property type="entry name" value="REC_NarL-like"/>
    <property type="match status" value="1"/>
</dbReference>
<evidence type="ECO:0000256" key="1">
    <source>
        <dbReference type="ARBA" id="ARBA00022553"/>
    </source>
</evidence>
<feature type="modified residue" description="4-aspartylphosphate" evidence="3">
    <location>
        <position position="72"/>
    </location>
</feature>
<dbReference type="Pfam" id="PF00072">
    <property type="entry name" value="Response_reg"/>
    <property type="match status" value="1"/>
</dbReference>
<dbReference type="SUPFAM" id="SSF46894">
    <property type="entry name" value="C-terminal effector domain of the bipartite response regulators"/>
    <property type="match status" value="1"/>
</dbReference>
<evidence type="ECO:0000313" key="6">
    <source>
        <dbReference type="EMBL" id="MBB5158844.1"/>
    </source>
</evidence>
<dbReference type="NCBIfam" id="NF047785">
    <property type="entry name" value="respo_reg_MadR"/>
    <property type="match status" value="1"/>
</dbReference>
<dbReference type="InterPro" id="IPR039420">
    <property type="entry name" value="WalR-like"/>
</dbReference>
<dbReference type="Gene3D" id="3.40.50.2300">
    <property type="match status" value="1"/>
</dbReference>
<dbReference type="InterPro" id="IPR011006">
    <property type="entry name" value="CheY-like_superfamily"/>
</dbReference>
<proteinExistence type="predicted"/>
<dbReference type="PRINTS" id="PR00038">
    <property type="entry name" value="HTHLUXR"/>
</dbReference>
<dbReference type="SMART" id="SM00421">
    <property type="entry name" value="HTH_LUXR"/>
    <property type="match status" value="1"/>
</dbReference>
<dbReference type="Pfam" id="PF00196">
    <property type="entry name" value="GerE"/>
    <property type="match status" value="1"/>
</dbReference>
<evidence type="ECO:0000256" key="2">
    <source>
        <dbReference type="ARBA" id="ARBA00023125"/>
    </source>
</evidence>
<accession>A0A840QDJ2</accession>
<dbReference type="PROSITE" id="PS00622">
    <property type="entry name" value="HTH_LUXR_1"/>
    <property type="match status" value="1"/>
</dbReference>
<dbReference type="SMART" id="SM00448">
    <property type="entry name" value="REC"/>
    <property type="match status" value="1"/>
</dbReference>
<keyword evidence="1 3" id="KW-0597">Phosphoprotein</keyword>
<evidence type="ECO:0000313" key="7">
    <source>
        <dbReference type="Proteomes" id="UP000584374"/>
    </source>
</evidence>
<dbReference type="RefSeq" id="WP_184730867.1">
    <property type="nucleotide sequence ID" value="NZ_JACHIW010000002.1"/>
</dbReference>
<dbReference type="GO" id="GO:0006355">
    <property type="term" value="P:regulation of DNA-templated transcription"/>
    <property type="evidence" value="ECO:0007669"/>
    <property type="project" value="InterPro"/>
</dbReference>
<reference evidence="6 7" key="1">
    <citation type="submission" date="2020-08" db="EMBL/GenBank/DDBJ databases">
        <title>Sequencing the genomes of 1000 actinobacteria strains.</title>
        <authorList>
            <person name="Klenk H.-P."/>
        </authorList>
    </citation>
    <scope>NUCLEOTIDE SEQUENCE [LARGE SCALE GENOMIC DNA]</scope>
    <source>
        <strain evidence="6 7">DSM 45584</strain>
    </source>
</reference>
<evidence type="ECO:0000259" key="4">
    <source>
        <dbReference type="PROSITE" id="PS50043"/>
    </source>
</evidence>
<dbReference type="InterPro" id="IPR000792">
    <property type="entry name" value="Tscrpt_reg_LuxR_C"/>
</dbReference>
<dbReference type="GO" id="GO:0003677">
    <property type="term" value="F:DNA binding"/>
    <property type="evidence" value="ECO:0007669"/>
    <property type="project" value="UniProtKB-KW"/>
</dbReference>
<evidence type="ECO:0000259" key="5">
    <source>
        <dbReference type="PROSITE" id="PS50110"/>
    </source>
</evidence>
<keyword evidence="2 6" id="KW-0238">DNA-binding</keyword>
<gene>
    <name evidence="6" type="ORF">BJ970_006443</name>
</gene>
<feature type="domain" description="Response regulatory" evidence="5">
    <location>
        <begin position="21"/>
        <end position="140"/>
    </location>
</feature>
<dbReference type="InterPro" id="IPR058245">
    <property type="entry name" value="NreC/VraR/RcsB-like_REC"/>
</dbReference>
<dbReference type="PANTHER" id="PTHR43214">
    <property type="entry name" value="TWO-COMPONENT RESPONSE REGULATOR"/>
    <property type="match status" value="1"/>
</dbReference>
<organism evidence="6 7">
    <name type="scientific">Saccharopolyspora phatthalungensis</name>
    <dbReference type="NCBI Taxonomy" id="664693"/>
    <lineage>
        <taxon>Bacteria</taxon>
        <taxon>Bacillati</taxon>
        <taxon>Actinomycetota</taxon>
        <taxon>Actinomycetes</taxon>
        <taxon>Pseudonocardiales</taxon>
        <taxon>Pseudonocardiaceae</taxon>
        <taxon>Saccharopolyspora</taxon>
    </lineage>
</organism>
<feature type="domain" description="HTH luxR-type" evidence="4">
    <location>
        <begin position="160"/>
        <end position="225"/>
    </location>
</feature>
<dbReference type="PROSITE" id="PS50110">
    <property type="entry name" value="RESPONSE_REGULATORY"/>
    <property type="match status" value="1"/>
</dbReference>
<comment type="caution">
    <text evidence="6">The sequence shown here is derived from an EMBL/GenBank/DDBJ whole genome shotgun (WGS) entry which is preliminary data.</text>
</comment>
<evidence type="ECO:0000256" key="3">
    <source>
        <dbReference type="PROSITE-ProRule" id="PRU00169"/>
    </source>
</evidence>
<dbReference type="Proteomes" id="UP000584374">
    <property type="component" value="Unassembled WGS sequence"/>
</dbReference>